<protein>
    <submittedName>
        <fullName evidence="1">Uncharacterized protein</fullName>
    </submittedName>
</protein>
<sequence length="45" mass="5363">MRCRERGSRFLEANYHRVTDTPETLDYRFMAEVTELLSAVLLRES</sequence>
<dbReference type="EMBL" id="CP012333">
    <property type="protein sequence ID" value="AKU96351.1"/>
    <property type="molecule type" value="Genomic_DNA"/>
</dbReference>
<reference evidence="1 2" key="1">
    <citation type="submission" date="2015-08" db="EMBL/GenBank/DDBJ databases">
        <authorList>
            <person name="Babu N.S."/>
            <person name="Beckwith C.J."/>
            <person name="Beseler K.G."/>
            <person name="Brison A."/>
            <person name="Carone J.V."/>
            <person name="Caskin T.P."/>
            <person name="Diamond M."/>
            <person name="Durham M.E."/>
            <person name="Foxe J.M."/>
            <person name="Go M."/>
            <person name="Henderson B.A."/>
            <person name="Jones I.B."/>
            <person name="McGettigan J.A."/>
            <person name="Micheletti S.J."/>
            <person name="Nasrallah M.E."/>
            <person name="Ortiz D."/>
            <person name="Piller C.R."/>
            <person name="Privatt S.R."/>
            <person name="Schneider S.L."/>
            <person name="Sharp S."/>
            <person name="Smith T.C."/>
            <person name="Stanton J.D."/>
            <person name="Ullery H.E."/>
            <person name="Wilson R.J."/>
            <person name="Serrano M.G."/>
            <person name="Buck G."/>
            <person name="Lee V."/>
            <person name="Wang Y."/>
            <person name="Carvalho R."/>
            <person name="Voegtly L."/>
            <person name="Shi R."/>
            <person name="Duckworth R."/>
            <person name="Johnson A."/>
            <person name="Loviza R."/>
            <person name="Walstead R."/>
            <person name="Shah Z."/>
            <person name="Kiflezghi M."/>
            <person name="Wade K."/>
            <person name="Ball S.L."/>
            <person name="Bradley K.W."/>
            <person name="Asai D.J."/>
            <person name="Bowman C.A."/>
            <person name="Russell D.A."/>
            <person name="Pope W.H."/>
            <person name="Jacobs-Sera D."/>
            <person name="Hendrix R.W."/>
            <person name="Hatfull G.F."/>
        </authorList>
    </citation>
    <scope>NUCLEOTIDE SEQUENCE [LARGE SCALE GENOMIC DNA]</scope>
    <source>
        <strain evidence="1 2">DSM 27648</strain>
    </source>
</reference>
<dbReference type="AlphaFoldDB" id="A0A0K1PSK9"/>
<dbReference type="STRING" id="1391654.AKJ09_03015"/>
<evidence type="ECO:0000313" key="1">
    <source>
        <dbReference type="EMBL" id="AKU96351.1"/>
    </source>
</evidence>
<evidence type="ECO:0000313" key="2">
    <source>
        <dbReference type="Proteomes" id="UP000064967"/>
    </source>
</evidence>
<dbReference type="Proteomes" id="UP000064967">
    <property type="component" value="Chromosome"/>
</dbReference>
<organism evidence="1 2">
    <name type="scientific">Labilithrix luteola</name>
    <dbReference type="NCBI Taxonomy" id="1391654"/>
    <lineage>
        <taxon>Bacteria</taxon>
        <taxon>Pseudomonadati</taxon>
        <taxon>Myxococcota</taxon>
        <taxon>Polyangia</taxon>
        <taxon>Polyangiales</taxon>
        <taxon>Labilitrichaceae</taxon>
        <taxon>Labilithrix</taxon>
    </lineage>
</organism>
<proteinExistence type="predicted"/>
<gene>
    <name evidence="1" type="ORF">AKJ09_03015</name>
</gene>
<dbReference type="Gene3D" id="3.40.630.10">
    <property type="entry name" value="Zn peptidases"/>
    <property type="match status" value="1"/>
</dbReference>
<name>A0A0K1PSK9_9BACT</name>
<keyword evidence="2" id="KW-1185">Reference proteome</keyword>
<accession>A0A0K1PSK9</accession>
<dbReference type="KEGG" id="llu:AKJ09_03015"/>